<gene>
    <name evidence="1" type="ORF">MON41_24280</name>
</gene>
<dbReference type="Gene3D" id="3.40.30.10">
    <property type="entry name" value="Glutaredoxin"/>
    <property type="match status" value="1"/>
</dbReference>
<dbReference type="SUPFAM" id="SSF52833">
    <property type="entry name" value="Thioredoxin-like"/>
    <property type="match status" value="1"/>
</dbReference>
<dbReference type="InterPro" id="IPR010296">
    <property type="entry name" value="DUF899_thioredox"/>
</dbReference>
<evidence type="ECO:0000313" key="1">
    <source>
        <dbReference type="EMBL" id="MCI0756757.1"/>
    </source>
</evidence>
<dbReference type="EMBL" id="JALBUU010000125">
    <property type="protein sequence ID" value="MCI0756757.1"/>
    <property type="molecule type" value="Genomic_DNA"/>
</dbReference>
<name>A0ABS9WBS3_9PROT</name>
<dbReference type="Proteomes" id="UP001201985">
    <property type="component" value="Unassembled WGS sequence"/>
</dbReference>
<dbReference type="InterPro" id="IPR036249">
    <property type="entry name" value="Thioredoxin-like_sf"/>
</dbReference>
<evidence type="ECO:0000313" key="2">
    <source>
        <dbReference type="Proteomes" id="UP001201985"/>
    </source>
</evidence>
<dbReference type="RefSeq" id="WP_120007104.1">
    <property type="nucleotide sequence ID" value="NZ_JALBUU010000125.1"/>
</dbReference>
<keyword evidence="2" id="KW-1185">Reference proteome</keyword>
<sequence>MQHHTLVPREIVPREAWLEARRALLAREKEYTRLRDAVAAERRALPWVRIDKPYRFDTPGGATDLGGLFRGRGQLIVYHFMLAPGWEAGCTGCSFGADHFDGMLPHLENHDVSFVAVSRAALPEIERYRQRMGWRFPWVSSHNSDFNSDFHVSFTPEQLNSGAVFYNFDATPSDRAHDELHGVSVFARDAEGSVFHTYSAYARGTEDMLTTFLMMDLTPKGRDEAGGTMNWVRRHDEYAAPPPAACCRG</sequence>
<protein>
    <submittedName>
        <fullName evidence="1">Thioredoxin family protein</fullName>
    </submittedName>
</protein>
<reference evidence="1 2" key="1">
    <citation type="submission" date="2022-03" db="EMBL/GenBank/DDBJ databases">
        <title>Complete genome analysis of Roseomonas KG 17.1 : a prolific producer of plant growth promoters.</title>
        <authorList>
            <person name="Saadouli I."/>
            <person name="Najjari A."/>
            <person name="Mosbah A."/>
            <person name="Ouzari H.I."/>
        </authorList>
    </citation>
    <scope>NUCLEOTIDE SEQUENCE [LARGE SCALE GENOMIC DNA]</scope>
    <source>
        <strain evidence="1 2">KG17-1</strain>
    </source>
</reference>
<proteinExistence type="predicted"/>
<comment type="caution">
    <text evidence="1">The sequence shown here is derived from an EMBL/GenBank/DDBJ whole genome shotgun (WGS) entry which is preliminary data.</text>
</comment>
<dbReference type="Pfam" id="PF05988">
    <property type="entry name" value="DUF899"/>
    <property type="match status" value="1"/>
</dbReference>
<accession>A0ABS9WBS3</accession>
<organism evidence="1 2">
    <name type="scientific">Teichococcus vastitatis</name>
    <dbReference type="NCBI Taxonomy" id="2307076"/>
    <lineage>
        <taxon>Bacteria</taxon>
        <taxon>Pseudomonadati</taxon>
        <taxon>Pseudomonadota</taxon>
        <taxon>Alphaproteobacteria</taxon>
        <taxon>Acetobacterales</taxon>
        <taxon>Roseomonadaceae</taxon>
        <taxon>Roseomonas</taxon>
    </lineage>
</organism>